<evidence type="ECO:0000313" key="7">
    <source>
        <dbReference type="EMBL" id="TMQ55330.1"/>
    </source>
</evidence>
<evidence type="ECO:0000256" key="5">
    <source>
        <dbReference type="SAM" id="Phobius"/>
    </source>
</evidence>
<feature type="transmembrane region" description="Helical" evidence="5">
    <location>
        <begin position="386"/>
        <end position="405"/>
    </location>
</feature>
<comment type="subcellular location">
    <subcellularLocation>
        <location evidence="1">Membrane</location>
        <topology evidence="1">Multi-pass membrane protein</topology>
    </subcellularLocation>
</comment>
<reference evidence="7 8" key="1">
    <citation type="journal article" date="2019" name="Nat. Microbiol.">
        <title>Mediterranean grassland soil C-N compound turnover is dependent on rainfall and depth, and is mediated by genomically divergent microorganisms.</title>
        <authorList>
            <person name="Diamond S."/>
            <person name="Andeer P.F."/>
            <person name="Li Z."/>
            <person name="Crits-Christoph A."/>
            <person name="Burstein D."/>
            <person name="Anantharaman K."/>
            <person name="Lane K.R."/>
            <person name="Thomas B.C."/>
            <person name="Pan C."/>
            <person name="Northen T.R."/>
            <person name="Banfield J.F."/>
        </authorList>
    </citation>
    <scope>NUCLEOTIDE SEQUENCE [LARGE SCALE GENOMIC DNA]</scope>
    <source>
        <strain evidence="7">WS_4</strain>
    </source>
</reference>
<feature type="transmembrane region" description="Helical" evidence="5">
    <location>
        <begin position="44"/>
        <end position="65"/>
    </location>
</feature>
<comment type="caution">
    <text evidence="7">The sequence shown here is derived from an EMBL/GenBank/DDBJ whole genome shotgun (WGS) entry which is preliminary data.</text>
</comment>
<sequence>MLVHDRGVAAAGFPIRPADRSWDPLLIAVAAYLLTAVGRVHQLFAFLTPLHLALVAAALGIGLLLWDTSRVRRVGPTIALPTTRLILGLTLWIALSIPGALWSGQAFDQFVNFVKTVAMYFVIVSAVRGMRDIERLAGVYFIAAAIYSAVVLTRFQVTEESWRLASLYYYDANDFATFAVSALPIGLYFVFRPGARIRRLGATACVGVLGVAIVRSGSRGGFLALLTTILYLLFCYKALRPHWRVLAVAILAVVFFAVASDRYWEQMRTITSPGQDYNSTAEAGRLNIWKRGLGYMFGHPMAGVGAGNFPAAEGTLSPLASRAEIGRGVRWSAAHNSFVQAGAELGIPGLVLLVAVIAAAFRALYSEQVGQLGATNREKRSPLAQSLTAALVGFTVGAFFLSFAYSDLLYTLVALAAAVRKVTHPRRLALPPWPLRRATA</sequence>
<feature type="transmembrane region" description="Helical" evidence="5">
    <location>
        <begin position="222"/>
        <end position="239"/>
    </location>
</feature>
<dbReference type="PANTHER" id="PTHR37422:SF21">
    <property type="entry name" value="EXOQ-LIKE PROTEIN"/>
    <property type="match status" value="1"/>
</dbReference>
<dbReference type="InterPro" id="IPR051533">
    <property type="entry name" value="WaaL-like"/>
</dbReference>
<proteinExistence type="predicted"/>
<feature type="transmembrane region" description="Helical" evidence="5">
    <location>
        <begin position="110"/>
        <end position="130"/>
    </location>
</feature>
<keyword evidence="4 5" id="KW-0472">Membrane</keyword>
<dbReference type="PANTHER" id="PTHR37422">
    <property type="entry name" value="TEICHURONIC ACID BIOSYNTHESIS PROTEIN TUAE"/>
    <property type="match status" value="1"/>
</dbReference>
<dbReference type="InterPro" id="IPR007016">
    <property type="entry name" value="O-antigen_ligase-rel_domated"/>
</dbReference>
<gene>
    <name evidence="7" type="ORF">E6K74_03560</name>
</gene>
<dbReference type="EMBL" id="VBOU01000032">
    <property type="protein sequence ID" value="TMQ55330.1"/>
    <property type="molecule type" value="Genomic_DNA"/>
</dbReference>
<dbReference type="AlphaFoldDB" id="A0A538SVB6"/>
<feature type="transmembrane region" description="Helical" evidence="5">
    <location>
        <begin position="175"/>
        <end position="191"/>
    </location>
</feature>
<dbReference type="Proteomes" id="UP000319829">
    <property type="component" value="Unassembled WGS sequence"/>
</dbReference>
<evidence type="ECO:0000256" key="4">
    <source>
        <dbReference type="ARBA" id="ARBA00023136"/>
    </source>
</evidence>
<evidence type="ECO:0000256" key="1">
    <source>
        <dbReference type="ARBA" id="ARBA00004141"/>
    </source>
</evidence>
<evidence type="ECO:0000256" key="2">
    <source>
        <dbReference type="ARBA" id="ARBA00022692"/>
    </source>
</evidence>
<dbReference type="Pfam" id="PF04932">
    <property type="entry name" value="Wzy_C"/>
    <property type="match status" value="1"/>
</dbReference>
<evidence type="ECO:0000259" key="6">
    <source>
        <dbReference type="Pfam" id="PF04932"/>
    </source>
</evidence>
<evidence type="ECO:0000256" key="3">
    <source>
        <dbReference type="ARBA" id="ARBA00022989"/>
    </source>
</evidence>
<feature type="transmembrane region" description="Helical" evidence="5">
    <location>
        <begin position="345"/>
        <end position="365"/>
    </location>
</feature>
<feature type="transmembrane region" description="Helical" evidence="5">
    <location>
        <begin position="246"/>
        <end position="264"/>
    </location>
</feature>
<dbReference type="GO" id="GO:0016020">
    <property type="term" value="C:membrane"/>
    <property type="evidence" value="ECO:0007669"/>
    <property type="project" value="UniProtKB-SubCell"/>
</dbReference>
<feature type="transmembrane region" description="Helical" evidence="5">
    <location>
        <begin position="85"/>
        <end position="104"/>
    </location>
</feature>
<protein>
    <recommendedName>
        <fullName evidence="6">O-antigen ligase-related domain-containing protein</fullName>
    </recommendedName>
</protein>
<feature type="domain" description="O-antigen ligase-related" evidence="6">
    <location>
        <begin position="207"/>
        <end position="354"/>
    </location>
</feature>
<accession>A0A538SVB6</accession>
<feature type="transmembrane region" description="Helical" evidence="5">
    <location>
        <begin position="137"/>
        <end position="155"/>
    </location>
</feature>
<keyword evidence="2 5" id="KW-0812">Transmembrane</keyword>
<organism evidence="7 8">
    <name type="scientific">Eiseniibacteriota bacterium</name>
    <dbReference type="NCBI Taxonomy" id="2212470"/>
    <lineage>
        <taxon>Bacteria</taxon>
        <taxon>Candidatus Eiseniibacteriota</taxon>
    </lineage>
</organism>
<evidence type="ECO:0000313" key="8">
    <source>
        <dbReference type="Proteomes" id="UP000319829"/>
    </source>
</evidence>
<keyword evidence="3 5" id="KW-1133">Transmembrane helix</keyword>
<name>A0A538SVB6_UNCEI</name>